<feature type="transmembrane region" description="Helical" evidence="1">
    <location>
        <begin position="42"/>
        <end position="67"/>
    </location>
</feature>
<dbReference type="AlphaFoldDB" id="A0A250X6W9"/>
<dbReference type="EMBL" id="BEGY01000034">
    <property type="protein sequence ID" value="GAX78632.1"/>
    <property type="molecule type" value="Genomic_DNA"/>
</dbReference>
<organism evidence="2 3">
    <name type="scientific">Chlamydomonas eustigma</name>
    <dbReference type="NCBI Taxonomy" id="1157962"/>
    <lineage>
        <taxon>Eukaryota</taxon>
        <taxon>Viridiplantae</taxon>
        <taxon>Chlorophyta</taxon>
        <taxon>core chlorophytes</taxon>
        <taxon>Chlorophyceae</taxon>
        <taxon>CS clade</taxon>
        <taxon>Chlamydomonadales</taxon>
        <taxon>Chlamydomonadaceae</taxon>
        <taxon>Chlamydomonas</taxon>
    </lineage>
</organism>
<sequence>MCVRHASNFLITVELGDVALVPAESTGRHLLGNIGVLSQTTFIIVVISSFLCFLLLVALVLLAIFIFRSPSPSVSPLKDPNVLQEAANQVAQAAAAQLAEQRKLPAPSSSQDKVVEGAQQQLDLYSQEDDVNFKLKQLQLEPQDQHPVPVAYSSSQHQNSGAVTMVSPQPAVSSNSRGPAIEASSLVQRLLMSGQPEAAMAVASAAGINPATVVGSNYYSNSSRLPPISYGMPAGALMPYSGQRIMASSHRDVEPPMQPYAPAHALIS</sequence>
<comment type="caution">
    <text evidence="2">The sequence shown here is derived from an EMBL/GenBank/DDBJ whole genome shotgun (WGS) entry which is preliminary data.</text>
</comment>
<reference evidence="2 3" key="1">
    <citation type="submission" date="2017-08" db="EMBL/GenBank/DDBJ databases">
        <title>Acidophilic green algal genome provides insights into adaptation to an acidic environment.</title>
        <authorList>
            <person name="Hirooka S."/>
            <person name="Hirose Y."/>
            <person name="Kanesaki Y."/>
            <person name="Higuchi S."/>
            <person name="Fujiwara T."/>
            <person name="Onuma R."/>
            <person name="Era A."/>
            <person name="Ohbayashi R."/>
            <person name="Uzuka A."/>
            <person name="Nozaki H."/>
            <person name="Yoshikawa H."/>
            <person name="Miyagishima S.Y."/>
        </authorList>
    </citation>
    <scope>NUCLEOTIDE SEQUENCE [LARGE SCALE GENOMIC DNA]</scope>
    <source>
        <strain evidence="2 3">NIES-2499</strain>
    </source>
</reference>
<evidence type="ECO:0000256" key="1">
    <source>
        <dbReference type="SAM" id="Phobius"/>
    </source>
</evidence>
<keyword evidence="3" id="KW-1185">Reference proteome</keyword>
<proteinExistence type="predicted"/>
<dbReference type="Proteomes" id="UP000232323">
    <property type="component" value="Unassembled WGS sequence"/>
</dbReference>
<keyword evidence="1" id="KW-0472">Membrane</keyword>
<evidence type="ECO:0000313" key="2">
    <source>
        <dbReference type="EMBL" id="GAX78632.1"/>
    </source>
</evidence>
<evidence type="ECO:0000313" key="3">
    <source>
        <dbReference type="Proteomes" id="UP000232323"/>
    </source>
</evidence>
<accession>A0A250X6W9</accession>
<gene>
    <name evidence="2" type="ORF">CEUSTIGMA_g6070.t1</name>
</gene>
<keyword evidence="1" id="KW-0812">Transmembrane</keyword>
<keyword evidence="1" id="KW-1133">Transmembrane helix</keyword>
<protein>
    <submittedName>
        <fullName evidence="2">Uncharacterized protein</fullName>
    </submittedName>
</protein>
<name>A0A250X6W9_9CHLO</name>